<evidence type="ECO:0000256" key="7">
    <source>
        <dbReference type="ARBA" id="ARBA00035131"/>
    </source>
</evidence>
<comment type="similarity">
    <text evidence="2">Belongs to the RNF10 family.</text>
</comment>
<name>A0AAV7KDA8_9METZ</name>
<dbReference type="Gene3D" id="3.30.40.10">
    <property type="entry name" value="Zinc/RING finger domain, C3HC4 (zinc finger)"/>
    <property type="match status" value="1"/>
</dbReference>
<sequence>MSQAAKNKVTIGFDGSEELLAKCHMTGQKGRRVKLDATHLLNFTTDTHKYHGQHGAPSSAQNRARRSAAYTRGYTKEHYLLSNARFVVQQGLDCEGYLFNPDQMFPWEVILQIYLITTSLSSCPICLSRPEAARVTKCGHTYCLPCIMHFFSSAEGKWEPCPVCGEIIKLSDSKPVVILQKREFKRGDMVNFVQVCRPVDLNYPLPCYLDRGTSRELLTCSDKGVQFAKILTADNQFKKQTLIRDRNEMYRILKDKLCDVTFVQNALKMINSELREYDNPEIIDSATNVFADEFVCPEGSEILTEIDSEMSSKYNQEDWVFTYQSADGQYIFLDPLNAAMLREEYGMLCKSPDRIRAQILNITHHVVTEQLRSRFKWLSHLPLMCELQFFEVSFKPPLISRYVLDNFRDTVEKRRINRQIKQKQEEVSDKKAAAYWNKTYPSLLVSDPGDQLPDFSIENFTPLPSTITNIVTEPTQLSSSFAQALSHQHTLSKDITSNPHENTPIDSKQDHSSESDDEFAPPINRESLSNVIATKLDAYLLQKDLEGVHKSKVQSGPTRSKRGKGKKIVLFSTSSGRPS</sequence>
<keyword evidence="3" id="KW-0963">Cytoplasm</keyword>
<feature type="region of interest" description="Disordered" evidence="10">
    <location>
        <begin position="488"/>
        <end position="526"/>
    </location>
</feature>
<dbReference type="InterPro" id="IPR001841">
    <property type="entry name" value="Znf_RING"/>
</dbReference>
<dbReference type="CDD" id="cd16536">
    <property type="entry name" value="RING-HC_RNF10"/>
    <property type="match status" value="1"/>
</dbReference>
<dbReference type="PANTHER" id="PTHR12983:SF9">
    <property type="entry name" value="E3 UBIQUITIN-PROTEIN LIGASE RNF10"/>
    <property type="match status" value="1"/>
</dbReference>
<evidence type="ECO:0000256" key="3">
    <source>
        <dbReference type="ARBA" id="ARBA00022490"/>
    </source>
</evidence>
<evidence type="ECO:0000313" key="13">
    <source>
        <dbReference type="Proteomes" id="UP001165289"/>
    </source>
</evidence>
<dbReference type="GO" id="GO:0005737">
    <property type="term" value="C:cytoplasm"/>
    <property type="evidence" value="ECO:0007669"/>
    <property type="project" value="UniProtKB-SubCell"/>
</dbReference>
<reference evidence="12 13" key="1">
    <citation type="journal article" date="2023" name="BMC Biol.">
        <title>The compact genome of the sponge Oopsacas minuta (Hexactinellida) is lacking key metazoan core genes.</title>
        <authorList>
            <person name="Santini S."/>
            <person name="Schenkelaars Q."/>
            <person name="Jourda C."/>
            <person name="Duchesne M."/>
            <person name="Belahbib H."/>
            <person name="Rocher C."/>
            <person name="Selva M."/>
            <person name="Riesgo A."/>
            <person name="Vervoort M."/>
            <person name="Leys S.P."/>
            <person name="Kodjabachian L."/>
            <person name="Le Bivic A."/>
            <person name="Borchiellini C."/>
            <person name="Claverie J.M."/>
            <person name="Renard E."/>
        </authorList>
    </citation>
    <scope>NUCLEOTIDE SEQUENCE [LARGE SCALE GENOMIC DNA]</scope>
    <source>
        <strain evidence="12">SPO-2</strain>
    </source>
</reference>
<dbReference type="GO" id="GO:0008270">
    <property type="term" value="F:zinc ion binding"/>
    <property type="evidence" value="ECO:0007669"/>
    <property type="project" value="UniProtKB-KW"/>
</dbReference>
<keyword evidence="6" id="KW-0862">Zinc</keyword>
<evidence type="ECO:0000313" key="12">
    <source>
        <dbReference type="EMBL" id="KAI6659114.1"/>
    </source>
</evidence>
<dbReference type="InterPro" id="IPR013083">
    <property type="entry name" value="Znf_RING/FYVE/PHD"/>
</dbReference>
<dbReference type="GO" id="GO:0000976">
    <property type="term" value="F:transcription cis-regulatory region binding"/>
    <property type="evidence" value="ECO:0007669"/>
    <property type="project" value="TreeGrafter"/>
</dbReference>
<evidence type="ECO:0000256" key="10">
    <source>
        <dbReference type="SAM" id="MobiDB-lite"/>
    </source>
</evidence>
<protein>
    <recommendedName>
        <fullName evidence="7">E3 ubiquitin-protein ligase RNF10</fullName>
    </recommendedName>
    <alternativeName>
        <fullName evidence="8">RING finger protein 10</fullName>
    </alternativeName>
</protein>
<accession>A0AAV7KDA8</accession>
<dbReference type="PANTHER" id="PTHR12983">
    <property type="entry name" value="RING FINGER 10 FAMILY MEMBER"/>
    <property type="match status" value="1"/>
</dbReference>
<comment type="subcellular location">
    <subcellularLocation>
        <location evidence="1">Cytoplasm</location>
    </subcellularLocation>
</comment>
<feature type="region of interest" description="Disordered" evidence="10">
    <location>
        <begin position="546"/>
        <end position="579"/>
    </location>
</feature>
<keyword evidence="4" id="KW-0479">Metal-binding</keyword>
<evidence type="ECO:0000256" key="4">
    <source>
        <dbReference type="ARBA" id="ARBA00022723"/>
    </source>
</evidence>
<dbReference type="InterPro" id="IPR039739">
    <property type="entry name" value="MAG2/RNF10"/>
</dbReference>
<evidence type="ECO:0000256" key="8">
    <source>
        <dbReference type="ARBA" id="ARBA00035390"/>
    </source>
</evidence>
<dbReference type="SMART" id="SM00184">
    <property type="entry name" value="RING"/>
    <property type="match status" value="1"/>
</dbReference>
<dbReference type="InterPro" id="IPR018957">
    <property type="entry name" value="Znf_C3HC4_RING-type"/>
</dbReference>
<dbReference type="InterPro" id="IPR017907">
    <property type="entry name" value="Znf_RING_CS"/>
</dbReference>
<dbReference type="Pfam" id="PF00097">
    <property type="entry name" value="zf-C3HC4"/>
    <property type="match status" value="1"/>
</dbReference>
<proteinExistence type="inferred from homology"/>
<comment type="caution">
    <text evidence="12">The sequence shown here is derived from an EMBL/GenBank/DDBJ whole genome shotgun (WGS) entry which is preliminary data.</text>
</comment>
<dbReference type="Proteomes" id="UP001165289">
    <property type="component" value="Unassembled WGS sequence"/>
</dbReference>
<evidence type="ECO:0000256" key="9">
    <source>
        <dbReference type="PROSITE-ProRule" id="PRU00175"/>
    </source>
</evidence>
<evidence type="ECO:0000256" key="2">
    <source>
        <dbReference type="ARBA" id="ARBA00008117"/>
    </source>
</evidence>
<evidence type="ECO:0000259" key="11">
    <source>
        <dbReference type="PROSITE" id="PS50089"/>
    </source>
</evidence>
<dbReference type="PROSITE" id="PS00518">
    <property type="entry name" value="ZF_RING_1"/>
    <property type="match status" value="1"/>
</dbReference>
<keyword evidence="5 9" id="KW-0863">Zinc-finger</keyword>
<feature type="domain" description="RING-type" evidence="11">
    <location>
        <begin position="123"/>
        <end position="164"/>
    </location>
</feature>
<evidence type="ECO:0000256" key="5">
    <source>
        <dbReference type="ARBA" id="ARBA00022771"/>
    </source>
</evidence>
<dbReference type="SUPFAM" id="SSF57850">
    <property type="entry name" value="RING/U-box"/>
    <property type="match status" value="1"/>
</dbReference>
<evidence type="ECO:0000256" key="1">
    <source>
        <dbReference type="ARBA" id="ARBA00004496"/>
    </source>
</evidence>
<keyword evidence="13" id="KW-1185">Reference proteome</keyword>
<feature type="compositionally biased region" description="Polar residues" evidence="10">
    <location>
        <begin position="488"/>
        <end position="506"/>
    </location>
</feature>
<evidence type="ECO:0000256" key="6">
    <source>
        <dbReference type="ARBA" id="ARBA00022833"/>
    </source>
</evidence>
<dbReference type="GO" id="GO:0045944">
    <property type="term" value="P:positive regulation of transcription by RNA polymerase II"/>
    <property type="evidence" value="ECO:0007669"/>
    <property type="project" value="TreeGrafter"/>
</dbReference>
<gene>
    <name evidence="12" type="ORF">LOD99_14790</name>
</gene>
<dbReference type="PROSITE" id="PS50089">
    <property type="entry name" value="ZF_RING_2"/>
    <property type="match status" value="1"/>
</dbReference>
<dbReference type="AlphaFoldDB" id="A0AAV7KDA8"/>
<organism evidence="12 13">
    <name type="scientific">Oopsacas minuta</name>
    <dbReference type="NCBI Taxonomy" id="111878"/>
    <lineage>
        <taxon>Eukaryota</taxon>
        <taxon>Metazoa</taxon>
        <taxon>Porifera</taxon>
        <taxon>Hexactinellida</taxon>
        <taxon>Hexasterophora</taxon>
        <taxon>Lyssacinosida</taxon>
        <taxon>Leucopsacidae</taxon>
        <taxon>Oopsacas</taxon>
    </lineage>
</organism>
<dbReference type="EMBL" id="JAKMXF010000066">
    <property type="protein sequence ID" value="KAI6659114.1"/>
    <property type="molecule type" value="Genomic_DNA"/>
</dbReference>